<keyword evidence="2" id="KW-1185">Reference proteome</keyword>
<proteinExistence type="predicted"/>
<evidence type="ECO:0000313" key="1">
    <source>
        <dbReference type="EMBL" id="GBN62877.1"/>
    </source>
</evidence>
<comment type="caution">
    <text evidence="1">The sequence shown here is derived from an EMBL/GenBank/DDBJ whole genome shotgun (WGS) entry which is preliminary data.</text>
</comment>
<sequence>MSCCRISKQELASPVMVGLWVPLPVIVRTSFREGSGRGQVIDYWDSGLSTRSYCSGCHSESRMIRVILRDSAYLWKRYSFRKKEGGSLNKYRQKTWSTKKGVVIKKLKFDFCKNLKIPNS</sequence>
<dbReference type="EMBL" id="BGPR01013930">
    <property type="protein sequence ID" value="GBN62877.1"/>
    <property type="molecule type" value="Genomic_DNA"/>
</dbReference>
<reference evidence="1 2" key="1">
    <citation type="journal article" date="2019" name="Sci. Rep.">
        <title>Orb-weaving spider Araneus ventricosus genome elucidates the spidroin gene catalogue.</title>
        <authorList>
            <person name="Kono N."/>
            <person name="Nakamura H."/>
            <person name="Ohtoshi R."/>
            <person name="Moran D.A.P."/>
            <person name="Shinohara A."/>
            <person name="Yoshida Y."/>
            <person name="Fujiwara M."/>
            <person name="Mori M."/>
            <person name="Tomita M."/>
            <person name="Arakawa K."/>
        </authorList>
    </citation>
    <scope>NUCLEOTIDE SEQUENCE [LARGE SCALE GENOMIC DNA]</scope>
</reference>
<dbReference type="Proteomes" id="UP000499080">
    <property type="component" value="Unassembled WGS sequence"/>
</dbReference>
<gene>
    <name evidence="1" type="ORF">AVEN_2538_1</name>
</gene>
<evidence type="ECO:0000313" key="2">
    <source>
        <dbReference type="Proteomes" id="UP000499080"/>
    </source>
</evidence>
<organism evidence="1 2">
    <name type="scientific">Araneus ventricosus</name>
    <name type="common">Orbweaver spider</name>
    <name type="synonym">Epeira ventricosa</name>
    <dbReference type="NCBI Taxonomy" id="182803"/>
    <lineage>
        <taxon>Eukaryota</taxon>
        <taxon>Metazoa</taxon>
        <taxon>Ecdysozoa</taxon>
        <taxon>Arthropoda</taxon>
        <taxon>Chelicerata</taxon>
        <taxon>Arachnida</taxon>
        <taxon>Araneae</taxon>
        <taxon>Araneomorphae</taxon>
        <taxon>Entelegynae</taxon>
        <taxon>Araneoidea</taxon>
        <taxon>Araneidae</taxon>
        <taxon>Araneus</taxon>
    </lineage>
</organism>
<dbReference type="AlphaFoldDB" id="A0A4Y2QHW4"/>
<accession>A0A4Y2QHW4</accession>
<protein>
    <submittedName>
        <fullName evidence="1">Uncharacterized protein</fullName>
    </submittedName>
</protein>
<name>A0A4Y2QHW4_ARAVE</name>